<accession>A0A7S5U9B3</accession>
<dbReference type="EMBL" id="MK962691">
    <property type="protein sequence ID" value="QHU23894.1"/>
    <property type="molecule type" value="Genomic_DNA"/>
</dbReference>
<geneLocation type="plasmid" evidence="1">
    <name>pAerXI</name>
</geneLocation>
<evidence type="ECO:0000313" key="1">
    <source>
        <dbReference type="EMBL" id="QHU23894.1"/>
    </source>
</evidence>
<reference evidence="1" key="1">
    <citation type="submission" date="2019-05" db="EMBL/GenBank/DDBJ databases">
        <authorList>
            <person name="Perez Valdespino A."/>
            <person name="Curiel Quesada E."/>
            <person name="Perez Garcia D."/>
        </authorList>
    </citation>
    <scope>NUCLEOTIDE SEQUENCE</scope>
    <source>
        <strain evidence="1">RO13</strain>
        <plasmid evidence="1">pAerXI</plasmid>
    </source>
</reference>
<keyword evidence="1" id="KW-0614">Plasmid</keyword>
<organism evidence="1">
    <name type="scientific">Aeromonas hydrophila</name>
    <dbReference type="NCBI Taxonomy" id="644"/>
    <lineage>
        <taxon>Bacteria</taxon>
        <taxon>Pseudomonadati</taxon>
        <taxon>Pseudomonadota</taxon>
        <taxon>Gammaproteobacteria</taxon>
        <taxon>Aeromonadales</taxon>
        <taxon>Aeromonadaceae</taxon>
        <taxon>Aeromonas</taxon>
    </lineage>
</organism>
<dbReference type="AlphaFoldDB" id="A0A7S5U9B3"/>
<name>A0A7S5U9B3_AERHY</name>
<sequence>MAVHDSGLIYNSFRHDLVRSLDPVLKRAQARFLLGVSHHLGSGSEMVVIASCFADFLHFLHGVYGFNLKLLE</sequence>
<protein>
    <submittedName>
        <fullName evidence="1">Uncharacterized protein</fullName>
    </submittedName>
</protein>
<proteinExistence type="predicted"/>